<feature type="non-terminal residue" evidence="1">
    <location>
        <position position="83"/>
    </location>
</feature>
<evidence type="ECO:0000313" key="2">
    <source>
        <dbReference type="Proteomes" id="UP000215199"/>
    </source>
</evidence>
<keyword evidence="2" id="KW-1185">Reference proteome</keyword>
<organism evidence="1 2">
    <name type="scientific">Amycolatopsis vastitatis</name>
    <dbReference type="NCBI Taxonomy" id="1905142"/>
    <lineage>
        <taxon>Bacteria</taxon>
        <taxon>Bacillati</taxon>
        <taxon>Actinomycetota</taxon>
        <taxon>Actinomycetes</taxon>
        <taxon>Pseudonocardiales</taxon>
        <taxon>Pseudonocardiaceae</taxon>
        <taxon>Amycolatopsis</taxon>
    </lineage>
</organism>
<dbReference type="Gene3D" id="1.10.1200.10">
    <property type="entry name" value="ACP-like"/>
    <property type="match status" value="1"/>
</dbReference>
<evidence type="ECO:0008006" key="3">
    <source>
        <dbReference type="Google" id="ProtNLM"/>
    </source>
</evidence>
<dbReference type="EMBL" id="NMUL01000157">
    <property type="protein sequence ID" value="OXM58999.1"/>
    <property type="molecule type" value="Genomic_DNA"/>
</dbReference>
<evidence type="ECO:0000313" key="1">
    <source>
        <dbReference type="EMBL" id="OXM58999.1"/>
    </source>
</evidence>
<comment type="caution">
    <text evidence="1">The sequence shown here is derived from an EMBL/GenBank/DDBJ whole genome shotgun (WGS) entry which is preliminary data.</text>
</comment>
<dbReference type="InterPro" id="IPR036736">
    <property type="entry name" value="ACP-like_sf"/>
</dbReference>
<dbReference type="Proteomes" id="UP000215199">
    <property type="component" value="Unassembled WGS sequence"/>
</dbReference>
<sequence>EIAGELASRLGLASGDIEEFAKARTAAAIAGLIGDERPEAAPETASVLETVVAVIGERTGYPVEMIEPGLDLEADLSIDSIKR</sequence>
<protein>
    <recommendedName>
        <fullName evidence="3">Carrier domain-containing protein</fullName>
    </recommendedName>
</protein>
<feature type="non-terminal residue" evidence="1">
    <location>
        <position position="1"/>
    </location>
</feature>
<proteinExistence type="predicted"/>
<reference evidence="2" key="1">
    <citation type="submission" date="2017-07" db="EMBL/GenBank/DDBJ databases">
        <title>Comparative genome mining reveals phylogenetic distribution patterns of secondary metabolites in Amycolatopsis.</title>
        <authorList>
            <person name="Adamek M."/>
            <person name="Alanjary M."/>
            <person name="Sales-Ortells H."/>
            <person name="Goodfellow M."/>
            <person name="Bull A.T."/>
            <person name="Kalinowski J."/>
            <person name="Ziemert N."/>
        </authorList>
    </citation>
    <scope>NUCLEOTIDE SEQUENCE [LARGE SCALE GENOMIC DNA]</scope>
    <source>
        <strain evidence="2">H5</strain>
    </source>
</reference>
<gene>
    <name evidence="1" type="ORF">CF165_49860</name>
</gene>
<accession>A0A229SJR4</accession>
<dbReference type="AlphaFoldDB" id="A0A229SJR4"/>
<dbReference type="SUPFAM" id="SSF47336">
    <property type="entry name" value="ACP-like"/>
    <property type="match status" value="1"/>
</dbReference>
<dbReference type="OrthoDB" id="9778690at2"/>
<dbReference type="RefSeq" id="WP_143269002.1">
    <property type="nucleotide sequence ID" value="NZ_NMUL01000157.1"/>
</dbReference>
<name>A0A229SJR4_9PSEU</name>